<protein>
    <submittedName>
        <fullName evidence="2">Uncharacterized protein</fullName>
    </submittedName>
</protein>
<accession>A0ABS8SDQ8</accession>
<sequence>MGEEEDDGVSRVGGGLAGAIETGRDEMEILVVDGVVSPEKVKRRGKRNVEWSAGEKGKWKVNEVDFSREARGCAAVFEKWRGKYIGECGDFRPAVRRRDERERGGGGGGFRFRRRKQRRAALRKCGLRKVEKKGERGKRNVIPPE</sequence>
<evidence type="ECO:0000313" key="3">
    <source>
        <dbReference type="Proteomes" id="UP000823775"/>
    </source>
</evidence>
<organism evidence="2 3">
    <name type="scientific">Datura stramonium</name>
    <name type="common">Jimsonweed</name>
    <name type="synonym">Common thornapple</name>
    <dbReference type="NCBI Taxonomy" id="4076"/>
    <lineage>
        <taxon>Eukaryota</taxon>
        <taxon>Viridiplantae</taxon>
        <taxon>Streptophyta</taxon>
        <taxon>Embryophyta</taxon>
        <taxon>Tracheophyta</taxon>
        <taxon>Spermatophyta</taxon>
        <taxon>Magnoliopsida</taxon>
        <taxon>eudicotyledons</taxon>
        <taxon>Gunneridae</taxon>
        <taxon>Pentapetalae</taxon>
        <taxon>asterids</taxon>
        <taxon>lamiids</taxon>
        <taxon>Solanales</taxon>
        <taxon>Solanaceae</taxon>
        <taxon>Solanoideae</taxon>
        <taxon>Datureae</taxon>
        <taxon>Datura</taxon>
    </lineage>
</organism>
<dbReference type="EMBL" id="JACEIK010000431">
    <property type="protein sequence ID" value="MCD7456940.1"/>
    <property type="molecule type" value="Genomic_DNA"/>
</dbReference>
<comment type="caution">
    <text evidence="2">The sequence shown here is derived from an EMBL/GenBank/DDBJ whole genome shotgun (WGS) entry which is preliminary data.</text>
</comment>
<dbReference type="Proteomes" id="UP000823775">
    <property type="component" value="Unassembled WGS sequence"/>
</dbReference>
<feature type="compositionally biased region" description="Basic residues" evidence="1">
    <location>
        <begin position="111"/>
        <end position="120"/>
    </location>
</feature>
<proteinExistence type="predicted"/>
<keyword evidence="3" id="KW-1185">Reference proteome</keyword>
<evidence type="ECO:0000313" key="2">
    <source>
        <dbReference type="EMBL" id="MCD7456940.1"/>
    </source>
</evidence>
<name>A0ABS8SDQ8_DATST</name>
<reference evidence="2 3" key="1">
    <citation type="journal article" date="2021" name="BMC Genomics">
        <title>Datura genome reveals duplications of psychoactive alkaloid biosynthetic genes and high mutation rate following tissue culture.</title>
        <authorList>
            <person name="Rajewski A."/>
            <person name="Carter-House D."/>
            <person name="Stajich J."/>
            <person name="Litt A."/>
        </authorList>
    </citation>
    <scope>NUCLEOTIDE SEQUENCE [LARGE SCALE GENOMIC DNA]</scope>
    <source>
        <strain evidence="2">AR-01</strain>
    </source>
</reference>
<evidence type="ECO:0000256" key="1">
    <source>
        <dbReference type="SAM" id="MobiDB-lite"/>
    </source>
</evidence>
<gene>
    <name evidence="2" type="ORF">HAX54_033645</name>
</gene>
<feature type="region of interest" description="Disordered" evidence="1">
    <location>
        <begin position="97"/>
        <end position="120"/>
    </location>
</feature>